<reference evidence="6 7" key="1">
    <citation type="journal article" date="2014" name="BMC Genomics">
        <title>Comparative genomics of the major fungal agents of human and animal Sporotrichosis: Sporothrix schenckii and Sporothrix brasiliensis.</title>
        <authorList>
            <person name="Teixeira M.M."/>
            <person name="de Almeida L.G."/>
            <person name="Kubitschek-Barreira P."/>
            <person name="Alves F.L."/>
            <person name="Kioshima E.S."/>
            <person name="Abadio A.K."/>
            <person name="Fernandes L."/>
            <person name="Derengowski L.S."/>
            <person name="Ferreira K.S."/>
            <person name="Souza R.C."/>
            <person name="Ruiz J.C."/>
            <person name="de Andrade N.C."/>
            <person name="Paes H.C."/>
            <person name="Nicola A.M."/>
            <person name="Albuquerque P."/>
            <person name="Gerber A.L."/>
            <person name="Martins V.P."/>
            <person name="Peconick L.D."/>
            <person name="Neto A.V."/>
            <person name="Chaucanez C.B."/>
            <person name="Silva P.A."/>
            <person name="Cunha O.L."/>
            <person name="de Oliveira F.F."/>
            <person name="dos Santos T.C."/>
            <person name="Barros A.L."/>
            <person name="Soares M.A."/>
            <person name="de Oliveira L.M."/>
            <person name="Marini M.M."/>
            <person name="Villalobos-Duno H."/>
            <person name="Cunha M.M."/>
            <person name="de Hoog S."/>
            <person name="da Silveira J.F."/>
            <person name="Henrissat B."/>
            <person name="Nino-Vega G.A."/>
            <person name="Cisalpino P.S."/>
            <person name="Mora-Montes H.M."/>
            <person name="Almeida S.R."/>
            <person name="Stajich J.E."/>
            <person name="Lopes-Bezerra L.M."/>
            <person name="Vasconcelos A.T."/>
            <person name="Felipe M.S."/>
        </authorList>
    </citation>
    <scope>NUCLEOTIDE SEQUENCE [LARGE SCALE GENOMIC DNA]</scope>
    <source>
        <strain evidence="6 7">5110</strain>
    </source>
</reference>
<feature type="transmembrane region" description="Helical" evidence="5">
    <location>
        <begin position="204"/>
        <end position="223"/>
    </location>
</feature>
<evidence type="ECO:0000256" key="5">
    <source>
        <dbReference type="SAM" id="Phobius"/>
    </source>
</evidence>
<dbReference type="VEuPathDB" id="FungiDB:SPBR_03175"/>
<dbReference type="Proteomes" id="UP000031575">
    <property type="component" value="Unassembled WGS sequence"/>
</dbReference>
<dbReference type="AlphaFoldDB" id="A0A0C2J196"/>
<protein>
    <recommendedName>
        <fullName evidence="8">Major facilitator superfamily (MFS) profile domain-containing protein</fullName>
    </recommendedName>
</protein>
<dbReference type="OrthoDB" id="5667at2759"/>
<dbReference type="GeneID" id="63676399"/>
<dbReference type="HOGENOM" id="CLU_1157024_0_0_1"/>
<comment type="caution">
    <text evidence="6">The sequence shown here is derived from an EMBL/GenBank/DDBJ whole genome shotgun (WGS) entry which is preliminary data.</text>
</comment>
<evidence type="ECO:0000256" key="2">
    <source>
        <dbReference type="ARBA" id="ARBA00022692"/>
    </source>
</evidence>
<evidence type="ECO:0008006" key="8">
    <source>
        <dbReference type="Google" id="ProtNLM"/>
    </source>
</evidence>
<name>A0A0C2J196_9PEZI</name>
<feature type="transmembrane region" description="Helical" evidence="5">
    <location>
        <begin position="130"/>
        <end position="148"/>
    </location>
</feature>
<dbReference type="SUPFAM" id="SSF103473">
    <property type="entry name" value="MFS general substrate transporter"/>
    <property type="match status" value="1"/>
</dbReference>
<sequence length="240" mass="25830">MSSPRATLSATPSVDEENKVVSSPAMRQLAHDGGLAAWTVVLGTWRTSFCSFGWLNITLPAGGRYRFAPVGVAAIFQPAVTSVAGWFDGRRSLAFGIAFTRSSLGGVLLPTMVTRLMARVGFGWSMRISAFVNLFLLLIANISVRPYAAPPQHDVQPLPTAPKRRNPLTEPSCVLLMARFFLFSYGCFIISLPVHAPAAGMDANLAACMLPIMNVGSLFGRLFTGWSGDKTGQFNVFIAV</sequence>
<feature type="transmembrane region" description="Helical" evidence="5">
    <location>
        <begin position="35"/>
        <end position="55"/>
    </location>
</feature>
<evidence type="ECO:0000256" key="3">
    <source>
        <dbReference type="ARBA" id="ARBA00022989"/>
    </source>
</evidence>
<dbReference type="InterPro" id="IPR050327">
    <property type="entry name" value="Proton-linked_MCT"/>
</dbReference>
<feature type="transmembrane region" description="Helical" evidence="5">
    <location>
        <begin position="168"/>
        <end position="192"/>
    </location>
</feature>
<keyword evidence="2 5" id="KW-0812">Transmembrane</keyword>
<gene>
    <name evidence="6" type="ORF">SPBR_03175</name>
</gene>
<evidence type="ECO:0000313" key="7">
    <source>
        <dbReference type="Proteomes" id="UP000031575"/>
    </source>
</evidence>
<evidence type="ECO:0000256" key="4">
    <source>
        <dbReference type="ARBA" id="ARBA00023136"/>
    </source>
</evidence>
<dbReference type="InterPro" id="IPR036259">
    <property type="entry name" value="MFS_trans_sf"/>
</dbReference>
<organism evidence="6 7">
    <name type="scientific">Sporothrix brasiliensis 5110</name>
    <dbReference type="NCBI Taxonomy" id="1398154"/>
    <lineage>
        <taxon>Eukaryota</taxon>
        <taxon>Fungi</taxon>
        <taxon>Dikarya</taxon>
        <taxon>Ascomycota</taxon>
        <taxon>Pezizomycotina</taxon>
        <taxon>Sordariomycetes</taxon>
        <taxon>Sordariomycetidae</taxon>
        <taxon>Ophiostomatales</taxon>
        <taxon>Ophiostomataceae</taxon>
        <taxon>Sporothrix</taxon>
    </lineage>
</organism>
<keyword evidence="7" id="KW-1185">Reference proteome</keyword>
<keyword evidence="4 5" id="KW-0472">Membrane</keyword>
<dbReference type="Gene3D" id="1.20.1250.20">
    <property type="entry name" value="MFS general substrate transporter like domains"/>
    <property type="match status" value="1"/>
</dbReference>
<keyword evidence="3 5" id="KW-1133">Transmembrane helix</keyword>
<dbReference type="PANTHER" id="PTHR11360">
    <property type="entry name" value="MONOCARBOXYLATE TRANSPORTER"/>
    <property type="match status" value="1"/>
</dbReference>
<evidence type="ECO:0000313" key="6">
    <source>
        <dbReference type="EMBL" id="KIH92785.1"/>
    </source>
</evidence>
<dbReference type="EMBL" id="AWTV01000006">
    <property type="protein sequence ID" value="KIH92785.1"/>
    <property type="molecule type" value="Genomic_DNA"/>
</dbReference>
<accession>A0A0C2J196</accession>
<dbReference type="RefSeq" id="XP_040620795.1">
    <property type="nucleotide sequence ID" value="XM_040761478.1"/>
</dbReference>
<keyword evidence="1" id="KW-0813">Transport</keyword>
<dbReference type="PANTHER" id="PTHR11360:SF224">
    <property type="entry name" value="MAJOR FACILITATOR SUPERFAMILY (MFS) PROFILE DOMAIN-CONTAINING PROTEIN-RELATED"/>
    <property type="match status" value="1"/>
</dbReference>
<proteinExistence type="predicted"/>
<evidence type="ECO:0000256" key="1">
    <source>
        <dbReference type="ARBA" id="ARBA00022448"/>
    </source>
</evidence>